<comment type="caution">
    <text evidence="1">The sequence shown here is derived from an EMBL/GenBank/DDBJ whole genome shotgun (WGS) entry which is preliminary data.</text>
</comment>
<accession>A0ABM9MX60</accession>
<dbReference type="Proteomes" id="UP001314166">
    <property type="component" value="Unassembled WGS sequence"/>
</dbReference>
<gene>
    <name evidence="1" type="ORF">R55214_HHFBAMCI_01068</name>
</gene>
<evidence type="ECO:0000313" key="2">
    <source>
        <dbReference type="Proteomes" id="UP001314166"/>
    </source>
</evidence>
<dbReference type="RefSeq" id="WP_338343752.1">
    <property type="nucleotide sequence ID" value="NZ_CAUZLH010000003.1"/>
</dbReference>
<protein>
    <submittedName>
        <fullName evidence="1">Uncharacterized protein</fullName>
    </submittedName>
</protein>
<keyword evidence="2" id="KW-1185">Reference proteome</keyword>
<proteinExistence type="predicted"/>
<name>A0ABM9MX60_9LACO</name>
<evidence type="ECO:0000313" key="1">
    <source>
        <dbReference type="EMBL" id="CAK1246338.1"/>
    </source>
</evidence>
<organism evidence="1 2">
    <name type="scientific">Fructobacillus evanidus</name>
    <dbReference type="NCBI Taxonomy" id="3064281"/>
    <lineage>
        <taxon>Bacteria</taxon>
        <taxon>Bacillati</taxon>
        <taxon>Bacillota</taxon>
        <taxon>Bacilli</taxon>
        <taxon>Lactobacillales</taxon>
        <taxon>Lactobacillaceae</taxon>
        <taxon>Fructobacillus</taxon>
    </lineage>
</organism>
<sequence length="85" mass="10169">MLQREYAKKLLRERGSRYERLPNLEIAMKVANIMVKRFPEGLNLSQKRHLADQLSITDKSLERLLDLLSENGRYELIEVEKRREK</sequence>
<reference evidence="1 2" key="1">
    <citation type="submission" date="2023-10" db="EMBL/GenBank/DDBJ databases">
        <authorList>
            <person name="Botero Cardona J."/>
        </authorList>
    </citation>
    <scope>NUCLEOTIDE SEQUENCE [LARGE SCALE GENOMIC DNA]</scope>
    <source>
        <strain evidence="1 2">R-55214</strain>
    </source>
</reference>
<dbReference type="EMBL" id="CAUZMB010000006">
    <property type="protein sequence ID" value="CAK1246338.1"/>
    <property type="molecule type" value="Genomic_DNA"/>
</dbReference>